<feature type="non-terminal residue" evidence="1">
    <location>
        <position position="104"/>
    </location>
</feature>
<name>A0A6S7JHI9_PARCT</name>
<organism evidence="1 2">
    <name type="scientific">Paramuricea clavata</name>
    <name type="common">Red gorgonian</name>
    <name type="synonym">Violescent sea-whip</name>
    <dbReference type="NCBI Taxonomy" id="317549"/>
    <lineage>
        <taxon>Eukaryota</taxon>
        <taxon>Metazoa</taxon>
        <taxon>Cnidaria</taxon>
        <taxon>Anthozoa</taxon>
        <taxon>Octocorallia</taxon>
        <taxon>Malacalcyonacea</taxon>
        <taxon>Plexauridae</taxon>
        <taxon>Paramuricea</taxon>
    </lineage>
</organism>
<protein>
    <submittedName>
        <fullName evidence="1">Uncharacterized protein</fullName>
    </submittedName>
</protein>
<comment type="caution">
    <text evidence="1">The sequence shown here is derived from an EMBL/GenBank/DDBJ whole genome shotgun (WGS) entry which is preliminary data.</text>
</comment>
<proteinExistence type="predicted"/>
<gene>
    <name evidence="1" type="ORF">PACLA_8A019378</name>
</gene>
<dbReference type="AlphaFoldDB" id="A0A6S7JHI9"/>
<reference evidence="1" key="1">
    <citation type="submission" date="2020-04" db="EMBL/GenBank/DDBJ databases">
        <authorList>
            <person name="Alioto T."/>
            <person name="Alioto T."/>
            <person name="Gomez Garrido J."/>
        </authorList>
    </citation>
    <scope>NUCLEOTIDE SEQUENCE</scope>
    <source>
        <strain evidence="1">A484AB</strain>
    </source>
</reference>
<evidence type="ECO:0000313" key="2">
    <source>
        <dbReference type="Proteomes" id="UP001152795"/>
    </source>
</evidence>
<dbReference type="OrthoDB" id="447743at2759"/>
<dbReference type="EMBL" id="CACRXK020016639">
    <property type="protein sequence ID" value="CAB4030121.1"/>
    <property type="molecule type" value="Genomic_DNA"/>
</dbReference>
<sequence>MSAERSKLYVDWPGFITPSVITGNQSSQYFVLAIENKVLYVLELTVGFETNLTSNSDRKYKKYLPLISDQQSNYDKVKFVNVSISSLGVFGQSTINLTDMLKEL</sequence>
<evidence type="ECO:0000313" key="1">
    <source>
        <dbReference type="EMBL" id="CAB4030121.1"/>
    </source>
</evidence>
<keyword evidence="2" id="KW-1185">Reference proteome</keyword>
<accession>A0A6S7JHI9</accession>
<dbReference type="Proteomes" id="UP001152795">
    <property type="component" value="Unassembled WGS sequence"/>
</dbReference>